<evidence type="ECO:0008006" key="4">
    <source>
        <dbReference type="Google" id="ProtNLM"/>
    </source>
</evidence>
<evidence type="ECO:0000313" key="2">
    <source>
        <dbReference type="EMBL" id="MFC5410062.1"/>
    </source>
</evidence>
<reference evidence="3" key="1">
    <citation type="journal article" date="2019" name="Int. J. Syst. Evol. Microbiol.">
        <title>The Global Catalogue of Microorganisms (GCM) 10K type strain sequencing project: providing services to taxonomists for standard genome sequencing and annotation.</title>
        <authorList>
            <consortium name="The Broad Institute Genomics Platform"/>
            <consortium name="The Broad Institute Genome Sequencing Center for Infectious Disease"/>
            <person name="Wu L."/>
            <person name="Ma J."/>
        </authorList>
    </citation>
    <scope>NUCLEOTIDE SEQUENCE [LARGE SCALE GENOMIC DNA]</scope>
    <source>
        <strain evidence="3">CCUG 55250</strain>
    </source>
</reference>
<accession>A0ABW0IFB9</accession>
<comment type="caution">
    <text evidence="2">The sequence shown here is derived from an EMBL/GenBank/DDBJ whole genome shotgun (WGS) entry which is preliminary data.</text>
</comment>
<keyword evidence="1" id="KW-0472">Membrane</keyword>
<feature type="transmembrane region" description="Helical" evidence="1">
    <location>
        <begin position="51"/>
        <end position="69"/>
    </location>
</feature>
<name>A0ABW0IFB9_9BACT</name>
<evidence type="ECO:0000256" key="1">
    <source>
        <dbReference type="SAM" id="Phobius"/>
    </source>
</evidence>
<keyword evidence="1" id="KW-0812">Transmembrane</keyword>
<keyword evidence="1" id="KW-1133">Transmembrane helix</keyword>
<dbReference type="RefSeq" id="WP_379845016.1">
    <property type="nucleotide sequence ID" value="NZ_JBHSMA010000003.1"/>
</dbReference>
<dbReference type="EMBL" id="JBHSMA010000003">
    <property type="protein sequence ID" value="MFC5410062.1"/>
    <property type="molecule type" value="Genomic_DNA"/>
</dbReference>
<proteinExistence type="predicted"/>
<dbReference type="Proteomes" id="UP001596106">
    <property type="component" value="Unassembled WGS sequence"/>
</dbReference>
<keyword evidence="3" id="KW-1185">Reference proteome</keyword>
<sequence length="460" mass="51296">MAATDDEWERLFRERFDDFESEPEDDALSQILGKVKAPVVEKPGGFARQRLGLNLALFGILGVLTVGVWQDTEEPVFGKTADPGAVTSLKTDPKPAIITVSPDTVAAPPVATSARRTEGTIKQEAVRAVKRAIAPTSQRTAFTRSAIGRPDFSEADPVRLSRSVNQNRPLMAQRNPVPERNPAYAINSTIQSSIFSPVSPEVSSSFVVSPVATRPIRLSFPKAVLPEVQVPPSDDQYVAPVIEPKRQVARPSVVASFMPLYTFRQVLPTRQDEVVMEKIRLAKSLSARTGWRLQAGAEWQLNRVFGLRVSVVYQQLQQQMTYTARALRSDSSKIEWVDNQTIKLTPLYKSQERHVKTTWQHVALSAEGRLQLNPGRAGLRHYFSAGGSLGYLIDGRSRQNWQPLLQASYGIERRLTENLRLQVEPGIVYNLSAINDHSRCFSVRPYSYGLVVGLRWQPDI</sequence>
<evidence type="ECO:0000313" key="3">
    <source>
        <dbReference type="Proteomes" id="UP001596106"/>
    </source>
</evidence>
<gene>
    <name evidence="2" type="ORF">ACFPMF_12130</name>
</gene>
<protein>
    <recommendedName>
        <fullName evidence="4">Outer membrane protein beta-barrel domain-containing protein</fullName>
    </recommendedName>
</protein>
<organism evidence="2 3">
    <name type="scientific">Larkinella bovis</name>
    <dbReference type="NCBI Taxonomy" id="683041"/>
    <lineage>
        <taxon>Bacteria</taxon>
        <taxon>Pseudomonadati</taxon>
        <taxon>Bacteroidota</taxon>
        <taxon>Cytophagia</taxon>
        <taxon>Cytophagales</taxon>
        <taxon>Spirosomataceae</taxon>
        <taxon>Larkinella</taxon>
    </lineage>
</organism>